<gene>
    <name evidence="3" type="ORF">H9636_15955</name>
</gene>
<feature type="domain" description="GP-PDE" evidence="2">
    <location>
        <begin position="126"/>
        <end position="348"/>
    </location>
</feature>
<accession>A0ABR8XFW9</accession>
<dbReference type="SUPFAM" id="SSF51695">
    <property type="entry name" value="PLC-like phosphodiesterases"/>
    <property type="match status" value="1"/>
</dbReference>
<dbReference type="InterPro" id="IPR017946">
    <property type="entry name" value="PLC-like_Pdiesterase_TIM-brl"/>
</dbReference>
<evidence type="ECO:0000313" key="4">
    <source>
        <dbReference type="Proteomes" id="UP000640930"/>
    </source>
</evidence>
<evidence type="ECO:0000256" key="1">
    <source>
        <dbReference type="SAM" id="Coils"/>
    </source>
</evidence>
<dbReference type="Pfam" id="PF03009">
    <property type="entry name" value="GDPD"/>
    <property type="match status" value="1"/>
</dbReference>
<dbReference type="CDD" id="cd08556">
    <property type="entry name" value="GDPD"/>
    <property type="match status" value="1"/>
</dbReference>
<protein>
    <submittedName>
        <fullName evidence="3">Glycerophosphodiester phosphodiesterase</fullName>
    </submittedName>
</protein>
<comment type="caution">
    <text evidence="3">The sequence shown here is derived from an EMBL/GenBank/DDBJ whole genome shotgun (WGS) entry which is preliminary data.</text>
</comment>
<dbReference type="PROSITE" id="PS51704">
    <property type="entry name" value="GP_PDE"/>
    <property type="match status" value="1"/>
</dbReference>
<dbReference type="Gene3D" id="3.20.20.190">
    <property type="entry name" value="Phosphatidylinositol (PI) phosphodiesterase"/>
    <property type="match status" value="1"/>
</dbReference>
<dbReference type="PANTHER" id="PTHR46211">
    <property type="entry name" value="GLYCEROPHOSPHORYL DIESTER PHOSPHODIESTERASE"/>
    <property type="match status" value="1"/>
</dbReference>
<sequence>MAVELIKYTDSLREGTDKINKAIQQANNAEINSTEAKNKAVEALEQANDTQTQLDTIVINGDSSVEAAQARVSTNDTGSTTTFPTLKQRLDSEHNELASKIIEREQEIKVINKKIERTKFLDLQEPLYIAHRGGSNIFPENTLEAYEGCLSMGLNIIELDVQQLADGTLGVIHDSTMQRTTNKSGYVYNFSTMGFKNAVVDILPGWSNVNCPLLEDVLNRFGNNAIYIIESKDTKSSQKIVDTLKKYRLEEYAMVTSFSLPDLRNIEGEGIPRLLATESLDPFEIVNAGVEYVGVSTTVSEAYIQNCIGAGLKVIVYTVNRRYERDHFLNIGVSGFFTDDPLYVQGKSPSLSMDPFGEQVYSHGMIPTPRDANTLSGGRRGGFVLADKFGWIETDEVDYFNDFTLQGWAGELPTNFSLTAKMTLYKSVHPTYWGAFVFCTQDDIYIDHSSSTLRGGYNLLLRENGNLQLYKRVNGITTLIKEVATTTLIEGQTAAIKVDVSNTNITVTRTDTGHSFTAVDNTFRNGYLHLGRRVSGILFNDINIS</sequence>
<keyword evidence="4" id="KW-1185">Reference proteome</keyword>
<evidence type="ECO:0000259" key="2">
    <source>
        <dbReference type="PROSITE" id="PS51704"/>
    </source>
</evidence>
<dbReference type="Gene3D" id="2.60.120.560">
    <property type="entry name" value="Exo-inulinase, domain 1"/>
    <property type="match status" value="1"/>
</dbReference>
<dbReference type="EMBL" id="JACSQA010000032">
    <property type="protein sequence ID" value="MBD8028142.1"/>
    <property type="molecule type" value="Genomic_DNA"/>
</dbReference>
<proteinExistence type="predicted"/>
<feature type="coiled-coil region" evidence="1">
    <location>
        <begin position="12"/>
        <end position="46"/>
    </location>
</feature>
<name>A0ABR8XFW9_9BACL</name>
<dbReference type="InterPro" id="IPR030395">
    <property type="entry name" value="GP_PDE_dom"/>
</dbReference>
<dbReference type="Proteomes" id="UP000640930">
    <property type="component" value="Unassembled WGS sequence"/>
</dbReference>
<keyword evidence="1" id="KW-0175">Coiled coil</keyword>
<dbReference type="RefSeq" id="WP_191708557.1">
    <property type="nucleotide sequence ID" value="NZ_JACSQA010000032.1"/>
</dbReference>
<reference evidence="3 4" key="1">
    <citation type="submission" date="2020-08" db="EMBL/GenBank/DDBJ databases">
        <title>A Genomic Blueprint of the Chicken Gut Microbiome.</title>
        <authorList>
            <person name="Gilroy R."/>
            <person name="Ravi A."/>
            <person name="Getino M."/>
            <person name="Pursley I."/>
            <person name="Horton D.L."/>
            <person name="Alikhan N.-F."/>
            <person name="Baker D."/>
            <person name="Gharbi K."/>
            <person name="Hall N."/>
            <person name="Watson M."/>
            <person name="Adriaenssens E.M."/>
            <person name="Foster-Nyarko E."/>
            <person name="Jarju S."/>
            <person name="Secka A."/>
            <person name="Antonio M."/>
            <person name="Oren A."/>
            <person name="Chaudhuri R."/>
            <person name="La Ragione R.M."/>
            <person name="Hildebrand F."/>
            <person name="Pallen M.J."/>
        </authorList>
    </citation>
    <scope>NUCLEOTIDE SEQUENCE [LARGE SCALE GENOMIC DNA]</scope>
    <source>
        <strain evidence="3 4">Re31</strain>
    </source>
</reference>
<dbReference type="PANTHER" id="PTHR46211:SF14">
    <property type="entry name" value="GLYCEROPHOSPHODIESTER PHOSPHODIESTERASE"/>
    <property type="match status" value="1"/>
</dbReference>
<evidence type="ECO:0000313" key="3">
    <source>
        <dbReference type="EMBL" id="MBD8028142.1"/>
    </source>
</evidence>
<organism evidence="3 4">
    <name type="scientific">Ureibacillus galli</name>
    <dbReference type="NCBI Taxonomy" id="2762222"/>
    <lineage>
        <taxon>Bacteria</taxon>
        <taxon>Bacillati</taxon>
        <taxon>Bacillota</taxon>
        <taxon>Bacilli</taxon>
        <taxon>Bacillales</taxon>
        <taxon>Caryophanaceae</taxon>
        <taxon>Ureibacillus</taxon>
    </lineage>
</organism>